<dbReference type="InterPro" id="IPR000421">
    <property type="entry name" value="FA58C"/>
</dbReference>
<dbReference type="EMBL" id="CAMXCT020002080">
    <property type="protein sequence ID" value="CAL1148867.1"/>
    <property type="molecule type" value="Genomic_DNA"/>
</dbReference>
<proteinExistence type="predicted"/>
<feature type="domain" description="F5/8 type C" evidence="2">
    <location>
        <begin position="207"/>
        <end position="303"/>
    </location>
</feature>
<dbReference type="AlphaFoldDB" id="A0A9P1CNC5"/>
<reference evidence="4 5" key="2">
    <citation type="submission" date="2024-05" db="EMBL/GenBank/DDBJ databases">
        <authorList>
            <person name="Chen Y."/>
            <person name="Shah S."/>
            <person name="Dougan E. K."/>
            <person name="Thang M."/>
            <person name="Chan C."/>
        </authorList>
    </citation>
    <scope>NUCLEOTIDE SEQUENCE [LARGE SCALE GENOMIC DNA]</scope>
</reference>
<feature type="signal peptide" evidence="1">
    <location>
        <begin position="1"/>
        <end position="23"/>
    </location>
</feature>
<feature type="domain" description="F5/8 type C" evidence="2">
    <location>
        <begin position="342"/>
        <end position="486"/>
    </location>
</feature>
<keyword evidence="1" id="KW-0732">Signal</keyword>
<dbReference type="PROSITE" id="PS50022">
    <property type="entry name" value="FA58C_3"/>
    <property type="match status" value="2"/>
</dbReference>
<dbReference type="EMBL" id="CAMXCT030002080">
    <property type="protein sequence ID" value="CAL4782804.1"/>
    <property type="molecule type" value="Genomic_DNA"/>
</dbReference>
<dbReference type="Proteomes" id="UP001152797">
    <property type="component" value="Unassembled WGS sequence"/>
</dbReference>
<evidence type="ECO:0000313" key="4">
    <source>
        <dbReference type="EMBL" id="CAL4782804.1"/>
    </source>
</evidence>
<dbReference type="SUPFAM" id="SSF49899">
    <property type="entry name" value="Concanavalin A-like lectins/glucanases"/>
    <property type="match status" value="1"/>
</dbReference>
<sequence>MTRVGRNAMKFLLLSTLLSPLAAVRRLNATGVTAPSVMHNGQSIDVSAYSEAMQTSFHIVAKVKFNSMNANYPNILFGHDGSSMCFTSHGLGPAYGAKKGKACFYLQTSTNLGPHGRGIDYNGGWLPSKIRLDDQQWHKYELIKGVAGTALIVDGQRIEDQLADVEKDSSKFIMKRCTKIEVGKAQGKSGFDGEIGDVQIFVQGKQVFGPSLGSYDLAHGIAPTGSSDSHWGRFYGATDGLEDRVWHSKNWEHPSYLTLELAVPSKIDGMKILTPLNHLNYGFKTLEIFRSDDGKSWDLVRSDTVNECKKGRVSEHDGWGPVTKFVQIKMKDRCGGGAFAIAEWQVFGVPAENLAQGIVPSGSSDSKWGRFAGATDGKNDGVWHAGNGDYPSSLTLNLGLATSVSGMTLLTPAGSPNYGFKSLKIMRSMDGTSWTAVRTDSISECTASRSSFHPGWPEKTKYVKIEMSERCGGAHFAVVEWQIFGTQDKCKGKLLPESNDRFPCDSIKDETTCRKSYMKIPTGETFQCGVRKASEDVSNCLVVSECDVA</sequence>
<reference evidence="3" key="1">
    <citation type="submission" date="2022-10" db="EMBL/GenBank/DDBJ databases">
        <authorList>
            <person name="Chen Y."/>
            <person name="Dougan E. K."/>
            <person name="Chan C."/>
            <person name="Rhodes N."/>
            <person name="Thang M."/>
        </authorList>
    </citation>
    <scope>NUCLEOTIDE SEQUENCE</scope>
</reference>
<dbReference type="Pfam" id="PF00754">
    <property type="entry name" value="F5_F8_type_C"/>
    <property type="match status" value="2"/>
</dbReference>
<dbReference type="OrthoDB" id="406660at2759"/>
<dbReference type="InterPro" id="IPR008979">
    <property type="entry name" value="Galactose-bd-like_sf"/>
</dbReference>
<feature type="chain" id="PRO_5043270600" evidence="1">
    <location>
        <begin position="24"/>
        <end position="549"/>
    </location>
</feature>
<evidence type="ECO:0000256" key="1">
    <source>
        <dbReference type="SAM" id="SignalP"/>
    </source>
</evidence>
<dbReference type="Gene3D" id="2.60.120.260">
    <property type="entry name" value="Galactose-binding domain-like"/>
    <property type="match status" value="2"/>
</dbReference>
<gene>
    <name evidence="3" type="ORF">C1SCF055_LOCUS22049</name>
</gene>
<evidence type="ECO:0000313" key="3">
    <source>
        <dbReference type="EMBL" id="CAI3995492.1"/>
    </source>
</evidence>
<dbReference type="SUPFAM" id="SSF49785">
    <property type="entry name" value="Galactose-binding domain-like"/>
    <property type="match status" value="2"/>
</dbReference>
<protein>
    <submittedName>
        <fullName evidence="4">Laminin G domain-containing protein</fullName>
    </submittedName>
</protein>
<evidence type="ECO:0000313" key="5">
    <source>
        <dbReference type="Proteomes" id="UP001152797"/>
    </source>
</evidence>
<accession>A0A9P1CNC5</accession>
<comment type="caution">
    <text evidence="3">The sequence shown here is derived from an EMBL/GenBank/DDBJ whole genome shotgun (WGS) entry which is preliminary data.</text>
</comment>
<evidence type="ECO:0000259" key="2">
    <source>
        <dbReference type="PROSITE" id="PS50022"/>
    </source>
</evidence>
<dbReference type="EMBL" id="CAMXCT010002080">
    <property type="protein sequence ID" value="CAI3995492.1"/>
    <property type="molecule type" value="Genomic_DNA"/>
</dbReference>
<organism evidence="3">
    <name type="scientific">Cladocopium goreaui</name>
    <dbReference type="NCBI Taxonomy" id="2562237"/>
    <lineage>
        <taxon>Eukaryota</taxon>
        <taxon>Sar</taxon>
        <taxon>Alveolata</taxon>
        <taxon>Dinophyceae</taxon>
        <taxon>Suessiales</taxon>
        <taxon>Symbiodiniaceae</taxon>
        <taxon>Cladocopium</taxon>
    </lineage>
</organism>
<keyword evidence="5" id="KW-1185">Reference proteome</keyword>
<dbReference type="InterPro" id="IPR013320">
    <property type="entry name" value="ConA-like_dom_sf"/>
</dbReference>
<name>A0A9P1CNC5_9DINO</name>